<feature type="compositionally biased region" description="Acidic residues" evidence="1">
    <location>
        <begin position="56"/>
        <end position="89"/>
    </location>
</feature>
<dbReference type="AlphaFoldDB" id="A0A1Y1MDA7"/>
<dbReference type="EMBL" id="GEZM01036101">
    <property type="protein sequence ID" value="JAV82978.1"/>
    <property type="molecule type" value="Transcribed_RNA"/>
</dbReference>
<sequence length="147" mass="16356">MGIERESFVGNPHRQDYIDEDDDLEFFSGDEIDFTAFGLQPGDPDLLLDETYDVVTEDDEDYEPDGYEDFLSDSEYEYGDDETGSEESGVEQAYFSDSEQEMPLPESEESDVQNKVSSTTTSSESKTNGDSKTNDTGGLESNQAAET</sequence>
<reference evidence="3 4" key="2">
    <citation type="journal article" date="2018" name="Elife">
        <title>Firefly genomes illuminate parallel origins of bioluminescence in beetles.</title>
        <authorList>
            <person name="Fallon T.R."/>
            <person name="Lower S.E."/>
            <person name="Chang C.H."/>
            <person name="Bessho-Uehara M."/>
            <person name="Martin G.J."/>
            <person name="Bewick A.J."/>
            <person name="Behringer M."/>
            <person name="Debat H.J."/>
            <person name="Wong I."/>
            <person name="Day J.C."/>
            <person name="Suvorov A."/>
            <person name="Silva C.J."/>
            <person name="Stanger-Hall K.F."/>
            <person name="Hall D.W."/>
            <person name="Schmitz R.J."/>
            <person name="Nelson D.R."/>
            <person name="Lewis S.M."/>
            <person name="Shigenobu S."/>
            <person name="Bybee S.M."/>
            <person name="Larracuente A.M."/>
            <person name="Oba Y."/>
            <person name="Weng J.K."/>
        </authorList>
    </citation>
    <scope>NUCLEOTIDE SEQUENCE [LARGE SCALE GENOMIC DNA]</scope>
    <source>
        <strain evidence="3">1611_PpyrPB1</strain>
        <tissue evidence="3">Whole body</tissue>
    </source>
</reference>
<dbReference type="OrthoDB" id="10608238at2759"/>
<dbReference type="EMBL" id="VVIM01000011">
    <property type="protein sequence ID" value="KAB0791173.1"/>
    <property type="molecule type" value="Genomic_DNA"/>
</dbReference>
<name>A0A1Y1MDA7_PHOPY</name>
<feature type="compositionally biased region" description="Polar residues" evidence="1">
    <location>
        <begin position="134"/>
        <end position="147"/>
    </location>
</feature>
<gene>
    <name evidence="3" type="ORF">PPYR_02973</name>
</gene>
<proteinExistence type="predicted"/>
<evidence type="ECO:0000313" key="4">
    <source>
        <dbReference type="Proteomes" id="UP000327044"/>
    </source>
</evidence>
<protein>
    <submittedName>
        <fullName evidence="2">Uncharacterized protein</fullName>
    </submittedName>
</protein>
<evidence type="ECO:0000256" key="1">
    <source>
        <dbReference type="SAM" id="MobiDB-lite"/>
    </source>
</evidence>
<feature type="region of interest" description="Disordered" evidence="1">
    <location>
        <begin position="56"/>
        <end position="147"/>
    </location>
</feature>
<reference evidence="2" key="1">
    <citation type="journal article" date="2016" name="Sci. Rep.">
        <title>Molecular characterization of firefly nuptial gifts: a multi-omics approach sheds light on postcopulatory sexual selection.</title>
        <authorList>
            <person name="Al-Wathiqui N."/>
            <person name="Fallon T.R."/>
            <person name="South A."/>
            <person name="Weng J.K."/>
            <person name="Lewis S.M."/>
        </authorList>
    </citation>
    <scope>NUCLEOTIDE SEQUENCE</scope>
</reference>
<organism evidence="2">
    <name type="scientific">Photinus pyralis</name>
    <name type="common">Common eastern firefly</name>
    <name type="synonym">Lampyris pyralis</name>
    <dbReference type="NCBI Taxonomy" id="7054"/>
    <lineage>
        <taxon>Eukaryota</taxon>
        <taxon>Metazoa</taxon>
        <taxon>Ecdysozoa</taxon>
        <taxon>Arthropoda</taxon>
        <taxon>Hexapoda</taxon>
        <taxon>Insecta</taxon>
        <taxon>Pterygota</taxon>
        <taxon>Neoptera</taxon>
        <taxon>Endopterygota</taxon>
        <taxon>Coleoptera</taxon>
        <taxon>Polyphaga</taxon>
        <taxon>Elateriformia</taxon>
        <taxon>Elateroidea</taxon>
        <taxon>Lampyridae</taxon>
        <taxon>Lampyrinae</taxon>
        <taxon>Photinus</taxon>
    </lineage>
</organism>
<dbReference type="InParanoid" id="A0A1Y1MDA7"/>
<evidence type="ECO:0000313" key="2">
    <source>
        <dbReference type="EMBL" id="JAV82978.1"/>
    </source>
</evidence>
<dbReference type="EMBL" id="GEZM01036102">
    <property type="protein sequence ID" value="JAV82977.1"/>
    <property type="molecule type" value="Transcribed_RNA"/>
</dbReference>
<feature type="compositionally biased region" description="Low complexity" evidence="1">
    <location>
        <begin position="117"/>
        <end position="126"/>
    </location>
</feature>
<evidence type="ECO:0000313" key="3">
    <source>
        <dbReference type="EMBL" id="KAB0791173.1"/>
    </source>
</evidence>
<reference evidence="3" key="3">
    <citation type="submission" date="2019-08" db="EMBL/GenBank/DDBJ databases">
        <authorList>
            <consortium name="Photinus pyralis genome working group"/>
            <person name="Fallon T.R."/>
            <person name="Sander Lower S.E."/>
            <person name="Weng J.-K."/>
        </authorList>
    </citation>
    <scope>NUCLEOTIDE SEQUENCE</scope>
    <source>
        <strain evidence="3">1611_PpyrPB1</strain>
        <tissue evidence="3">Whole body</tissue>
    </source>
</reference>
<keyword evidence="4" id="KW-1185">Reference proteome</keyword>
<dbReference type="Proteomes" id="UP000327044">
    <property type="component" value="Unassembled WGS sequence"/>
</dbReference>
<accession>A0A1Y1MDA7</accession>